<keyword evidence="3" id="KW-1185">Reference proteome</keyword>
<accession>A0AAW0CC61</accession>
<dbReference type="InterPro" id="IPR011333">
    <property type="entry name" value="SKP1/BTB/POZ_sf"/>
</dbReference>
<evidence type="ECO:0000313" key="3">
    <source>
        <dbReference type="Proteomes" id="UP001383192"/>
    </source>
</evidence>
<protein>
    <recommendedName>
        <fullName evidence="4">BTB/POZ domain-containing protein</fullName>
    </recommendedName>
</protein>
<name>A0AAW0CC61_9AGAR</name>
<feature type="region of interest" description="Disordered" evidence="1">
    <location>
        <begin position="1"/>
        <end position="22"/>
    </location>
</feature>
<dbReference type="AlphaFoldDB" id="A0AAW0CC61"/>
<proteinExistence type="predicted"/>
<dbReference type="Gene3D" id="3.30.710.10">
    <property type="entry name" value="Potassium Channel Kv1.1, Chain A"/>
    <property type="match status" value="1"/>
</dbReference>
<evidence type="ECO:0000313" key="2">
    <source>
        <dbReference type="EMBL" id="KAK7035556.1"/>
    </source>
</evidence>
<dbReference type="EMBL" id="JAYKXP010000052">
    <property type="protein sequence ID" value="KAK7035556.1"/>
    <property type="molecule type" value="Genomic_DNA"/>
</dbReference>
<evidence type="ECO:0008006" key="4">
    <source>
        <dbReference type="Google" id="ProtNLM"/>
    </source>
</evidence>
<dbReference type="Proteomes" id="UP001383192">
    <property type="component" value="Unassembled WGS sequence"/>
</dbReference>
<evidence type="ECO:0000256" key="1">
    <source>
        <dbReference type="SAM" id="MobiDB-lite"/>
    </source>
</evidence>
<gene>
    <name evidence="2" type="ORF">VNI00_011849</name>
</gene>
<organism evidence="2 3">
    <name type="scientific">Paramarasmius palmivorus</name>
    <dbReference type="NCBI Taxonomy" id="297713"/>
    <lineage>
        <taxon>Eukaryota</taxon>
        <taxon>Fungi</taxon>
        <taxon>Dikarya</taxon>
        <taxon>Basidiomycota</taxon>
        <taxon>Agaricomycotina</taxon>
        <taxon>Agaricomycetes</taxon>
        <taxon>Agaricomycetidae</taxon>
        <taxon>Agaricales</taxon>
        <taxon>Marasmiineae</taxon>
        <taxon>Marasmiaceae</taxon>
        <taxon>Paramarasmius</taxon>
    </lineage>
</organism>
<reference evidence="2 3" key="1">
    <citation type="submission" date="2024-01" db="EMBL/GenBank/DDBJ databases">
        <title>A draft genome for a cacao thread blight-causing isolate of Paramarasmius palmivorus.</title>
        <authorList>
            <person name="Baruah I.K."/>
            <person name="Bukari Y."/>
            <person name="Amoako-Attah I."/>
            <person name="Meinhardt L.W."/>
            <person name="Bailey B.A."/>
            <person name="Cohen S.P."/>
        </authorList>
    </citation>
    <scope>NUCLEOTIDE SEQUENCE [LARGE SCALE GENOMIC DNA]</scope>
    <source>
        <strain evidence="2 3">GH-12</strain>
    </source>
</reference>
<comment type="caution">
    <text evidence="2">The sequence shown here is derived from an EMBL/GenBank/DDBJ whole genome shotgun (WGS) entry which is preliminary data.</text>
</comment>
<sequence length="220" mass="24675">MYNSDALTDQTNLPAPSDTSTTVPTAMDSVLEAMRETVRTMFTDNPQPRYHYRRGREYEFQILVNGEDYEFEVPAPLMCISSGHFSDVSQCATVDGATFDYVQINLWGYSRDVVGTVLELVYRLDRPDGIISRLLFPCLSTNTLERCSGLTHMLEVLRLANEWRMPKIKRLIQLALIADGVVPVEDFAYVRGIAEATKATILLKRCNEILGRVDGSVGVA</sequence>